<dbReference type="AlphaFoldDB" id="A0A3L6TB30"/>
<reference evidence="4" key="1">
    <citation type="journal article" date="2019" name="Nat. Commun.">
        <title>The genome of broomcorn millet.</title>
        <authorList>
            <person name="Zou C."/>
            <person name="Miki D."/>
            <person name="Li D."/>
            <person name="Tang Q."/>
            <person name="Xiao L."/>
            <person name="Rajput S."/>
            <person name="Deng P."/>
            <person name="Jia W."/>
            <person name="Huang R."/>
            <person name="Zhang M."/>
            <person name="Sun Y."/>
            <person name="Hu J."/>
            <person name="Fu X."/>
            <person name="Schnable P.S."/>
            <person name="Li F."/>
            <person name="Zhang H."/>
            <person name="Feng B."/>
            <person name="Zhu X."/>
            <person name="Liu R."/>
            <person name="Schnable J.C."/>
            <person name="Zhu J.-K."/>
            <person name="Zhang H."/>
        </authorList>
    </citation>
    <scope>NUCLEOTIDE SEQUENCE [LARGE SCALE GENOMIC DNA]</scope>
</reference>
<keyword evidence="2" id="KW-1133">Transmembrane helix</keyword>
<protein>
    <submittedName>
        <fullName evidence="3">Uncharacterized protein</fullName>
    </submittedName>
</protein>
<evidence type="ECO:0000256" key="1">
    <source>
        <dbReference type="SAM" id="MobiDB-lite"/>
    </source>
</evidence>
<name>A0A3L6TB30_PANMI</name>
<sequence>MARMLRSAAGMQRAIHRSAPSIRGRPVEPKVDTLIEALKDRGVSSANKEFEHQTAHSIDLAREDKVFWKVTEAGLMAALIVSGLTFGSTLVLEADRLRMRKRGRKAVEEA</sequence>
<dbReference type="EMBL" id="PQIB02000002">
    <property type="protein sequence ID" value="RLN35429.1"/>
    <property type="molecule type" value="Genomic_DNA"/>
</dbReference>
<comment type="caution">
    <text evidence="3">The sequence shown here is derived from an EMBL/GenBank/DDBJ whole genome shotgun (WGS) entry which is preliminary data.</text>
</comment>
<keyword evidence="2" id="KW-0472">Membrane</keyword>
<keyword evidence="4" id="KW-1185">Reference proteome</keyword>
<dbReference type="OrthoDB" id="10290466at2759"/>
<accession>A0A3L6TB30</accession>
<gene>
    <name evidence="3" type="ORF">C2845_PM03G18000</name>
</gene>
<feature type="region of interest" description="Disordered" evidence="1">
    <location>
        <begin position="6"/>
        <end position="26"/>
    </location>
</feature>
<evidence type="ECO:0000313" key="3">
    <source>
        <dbReference type="EMBL" id="RLN35429.1"/>
    </source>
</evidence>
<proteinExistence type="predicted"/>
<dbReference type="Proteomes" id="UP000275267">
    <property type="component" value="Unassembled WGS sequence"/>
</dbReference>
<keyword evidence="2" id="KW-0812">Transmembrane</keyword>
<feature type="transmembrane region" description="Helical" evidence="2">
    <location>
        <begin position="73"/>
        <end position="92"/>
    </location>
</feature>
<organism evidence="3 4">
    <name type="scientific">Panicum miliaceum</name>
    <name type="common">Proso millet</name>
    <name type="synonym">Broomcorn millet</name>
    <dbReference type="NCBI Taxonomy" id="4540"/>
    <lineage>
        <taxon>Eukaryota</taxon>
        <taxon>Viridiplantae</taxon>
        <taxon>Streptophyta</taxon>
        <taxon>Embryophyta</taxon>
        <taxon>Tracheophyta</taxon>
        <taxon>Spermatophyta</taxon>
        <taxon>Magnoliopsida</taxon>
        <taxon>Liliopsida</taxon>
        <taxon>Poales</taxon>
        <taxon>Poaceae</taxon>
        <taxon>PACMAD clade</taxon>
        <taxon>Panicoideae</taxon>
        <taxon>Panicodae</taxon>
        <taxon>Paniceae</taxon>
        <taxon>Panicinae</taxon>
        <taxon>Panicum</taxon>
        <taxon>Panicum sect. Panicum</taxon>
    </lineage>
</organism>
<evidence type="ECO:0000313" key="4">
    <source>
        <dbReference type="Proteomes" id="UP000275267"/>
    </source>
</evidence>
<evidence type="ECO:0000256" key="2">
    <source>
        <dbReference type="SAM" id="Phobius"/>
    </source>
</evidence>